<reference evidence="2" key="1">
    <citation type="submission" date="2021-09" db="EMBL/GenBank/DDBJ databases">
        <title>Genome analysis of Fictibacillus sp. KIGAM418 isolated from marine sediment.</title>
        <authorList>
            <person name="Seo M.-J."/>
            <person name="Cho E.-S."/>
            <person name="Hwang C.Y."/>
        </authorList>
    </citation>
    <scope>NUCLEOTIDE SEQUENCE</scope>
    <source>
        <strain evidence="2">KIGAM418</strain>
    </source>
</reference>
<dbReference type="PANTHER" id="PTHR30383">
    <property type="entry name" value="THIOESTERASE 1/PROTEASE 1/LYSOPHOSPHOLIPASE L1"/>
    <property type="match status" value="1"/>
</dbReference>
<dbReference type="GO" id="GO:0004622">
    <property type="term" value="F:phosphatidylcholine lysophospholipase activity"/>
    <property type="evidence" value="ECO:0007669"/>
    <property type="project" value="TreeGrafter"/>
</dbReference>
<dbReference type="RefSeq" id="WP_248253746.1">
    <property type="nucleotide sequence ID" value="NZ_JAIWJX010000002.1"/>
</dbReference>
<dbReference type="SUPFAM" id="SSF52266">
    <property type="entry name" value="SGNH hydrolase"/>
    <property type="match status" value="1"/>
</dbReference>
<feature type="domain" description="SGNH hydrolase-type esterase" evidence="1">
    <location>
        <begin position="54"/>
        <end position="245"/>
    </location>
</feature>
<comment type="caution">
    <text evidence="2">The sequence shown here is derived from an EMBL/GenBank/DDBJ whole genome shotgun (WGS) entry which is preliminary data.</text>
</comment>
<evidence type="ECO:0000313" key="2">
    <source>
        <dbReference type="EMBL" id="MCK6258458.1"/>
    </source>
</evidence>
<dbReference type="AlphaFoldDB" id="A0A9X1XF57"/>
<proteinExistence type="predicted"/>
<dbReference type="InterPro" id="IPR036514">
    <property type="entry name" value="SGNH_hydro_sf"/>
</dbReference>
<gene>
    <name evidence="2" type="ORF">LCY76_17935</name>
</gene>
<evidence type="ECO:0000313" key="3">
    <source>
        <dbReference type="Proteomes" id="UP001139011"/>
    </source>
</evidence>
<dbReference type="InterPro" id="IPR051532">
    <property type="entry name" value="Ester_Hydrolysis_Enzymes"/>
</dbReference>
<dbReference type="InterPro" id="IPR013830">
    <property type="entry name" value="SGNH_hydro"/>
</dbReference>
<name>A0A9X1XF57_9BACL</name>
<accession>A0A9X1XF57</accession>
<dbReference type="Gene3D" id="3.40.50.1110">
    <property type="entry name" value="SGNH hydrolase"/>
    <property type="match status" value="1"/>
</dbReference>
<dbReference type="Proteomes" id="UP001139011">
    <property type="component" value="Unassembled WGS sequence"/>
</dbReference>
<organism evidence="2 3">
    <name type="scientific">Fictibacillus marinisediminis</name>
    <dbReference type="NCBI Taxonomy" id="2878389"/>
    <lineage>
        <taxon>Bacteria</taxon>
        <taxon>Bacillati</taxon>
        <taxon>Bacillota</taxon>
        <taxon>Bacilli</taxon>
        <taxon>Bacillales</taxon>
        <taxon>Fictibacillaceae</taxon>
        <taxon>Fictibacillus</taxon>
    </lineage>
</organism>
<dbReference type="EMBL" id="JAIWJX010000002">
    <property type="protein sequence ID" value="MCK6258458.1"/>
    <property type="molecule type" value="Genomic_DNA"/>
</dbReference>
<keyword evidence="3" id="KW-1185">Reference proteome</keyword>
<evidence type="ECO:0000259" key="1">
    <source>
        <dbReference type="Pfam" id="PF13472"/>
    </source>
</evidence>
<dbReference type="PANTHER" id="PTHR30383:SF27">
    <property type="entry name" value="SPORE GERMINATION LIPASE LIPC"/>
    <property type="match status" value="1"/>
</dbReference>
<sequence length="257" mass="28970">MKKNTLIIASCLIVLITGILFSITRLNLPSVLSSMTHYGKSEIKNDGKEFNIVALGDSLSYGAGNSGNSGYVGKVEERLENHMKSEITVKDYGVPDDTSALLLKRLKNEQLKSSIGSARMIFLNIGMNDYLNSLLLTKTHPDRKKEIIVKAQQNYQNNLKTAIKEMRKENPKAKIYLVGIYNPFTNRKDHLPESSLVQQWNKKAQVITAEQKNTRFINVEGVFSGKNKKAYFADELHPNKKGYALIGEEVYKRLELS</sequence>
<dbReference type="Pfam" id="PF13472">
    <property type="entry name" value="Lipase_GDSL_2"/>
    <property type="match status" value="1"/>
</dbReference>
<protein>
    <submittedName>
        <fullName evidence="2">GDSL-type esterase/lipase family protein</fullName>
    </submittedName>
</protein>